<evidence type="ECO:0000313" key="1">
    <source>
        <dbReference type="EMBL" id="OGM56759.1"/>
    </source>
</evidence>
<dbReference type="AlphaFoldDB" id="A0A1F8AZ22"/>
<reference evidence="1 2" key="1">
    <citation type="journal article" date="2016" name="Nat. Commun.">
        <title>Thousands of microbial genomes shed light on interconnected biogeochemical processes in an aquifer system.</title>
        <authorList>
            <person name="Anantharaman K."/>
            <person name="Brown C.T."/>
            <person name="Hug L.A."/>
            <person name="Sharon I."/>
            <person name="Castelle C.J."/>
            <person name="Probst A.J."/>
            <person name="Thomas B.C."/>
            <person name="Singh A."/>
            <person name="Wilkins M.J."/>
            <person name="Karaoz U."/>
            <person name="Brodie E.L."/>
            <person name="Williams K.H."/>
            <person name="Hubbard S.S."/>
            <person name="Banfield J.F."/>
        </authorList>
    </citation>
    <scope>NUCLEOTIDE SEQUENCE [LARGE SCALE GENOMIC DNA]</scope>
</reference>
<gene>
    <name evidence="1" type="ORF">A3E46_00210</name>
</gene>
<dbReference type="EMBL" id="MGGZ01000025">
    <property type="protein sequence ID" value="OGM56759.1"/>
    <property type="molecule type" value="Genomic_DNA"/>
</dbReference>
<organism evidence="1 2">
    <name type="scientific">Candidatus Woesebacteria bacterium RIFCSPHIGHO2_12_FULL_46_16</name>
    <dbReference type="NCBI Taxonomy" id="1802513"/>
    <lineage>
        <taxon>Bacteria</taxon>
        <taxon>Candidatus Woeseibacteriota</taxon>
    </lineage>
</organism>
<accession>A0A1F8AZ22</accession>
<name>A0A1F8AZ22_9BACT</name>
<dbReference type="Proteomes" id="UP000178313">
    <property type="component" value="Unassembled WGS sequence"/>
</dbReference>
<comment type="caution">
    <text evidence="1">The sequence shown here is derived from an EMBL/GenBank/DDBJ whole genome shotgun (WGS) entry which is preliminary data.</text>
</comment>
<sequence>MSKTSPADIRKIRQFFERLCRAHGWERPGGNPLGDDEEFRAAKRFHSSNPPGVLELRLTLRRLPEGSLAVKGMYFSVVSELNGGEKIMPTDYFLEYWGKRVSADPRIRKPSDGELWLISAPKDLDAFFEGYDHLAKRLGYQTLFE</sequence>
<evidence type="ECO:0000313" key="2">
    <source>
        <dbReference type="Proteomes" id="UP000178313"/>
    </source>
</evidence>
<protein>
    <submittedName>
        <fullName evidence="1">Uncharacterized protein</fullName>
    </submittedName>
</protein>
<proteinExistence type="predicted"/>
<dbReference type="STRING" id="1802513.A3E46_00210"/>